<dbReference type="AlphaFoldDB" id="A0A9N9ART3"/>
<keyword evidence="2" id="KW-1185">Reference proteome</keyword>
<reference evidence="1" key="1">
    <citation type="submission" date="2021-06" db="EMBL/GenBank/DDBJ databases">
        <authorList>
            <person name="Kallberg Y."/>
            <person name="Tangrot J."/>
            <person name="Rosling A."/>
        </authorList>
    </citation>
    <scope>NUCLEOTIDE SEQUENCE</scope>
    <source>
        <strain evidence="1">UK204</strain>
    </source>
</reference>
<proteinExistence type="predicted"/>
<gene>
    <name evidence="1" type="ORF">FCALED_LOCUS5627</name>
</gene>
<dbReference type="EMBL" id="CAJVPQ010001246">
    <property type="protein sequence ID" value="CAG8540763.1"/>
    <property type="molecule type" value="Genomic_DNA"/>
</dbReference>
<accession>A0A9N9ART3</accession>
<protein>
    <submittedName>
        <fullName evidence="1">13859_t:CDS:1</fullName>
    </submittedName>
</protein>
<evidence type="ECO:0000313" key="2">
    <source>
        <dbReference type="Proteomes" id="UP000789570"/>
    </source>
</evidence>
<sequence length="85" mass="10305">LFLKAVIHNSYAIDEEFVVLLLVFHFDYEFINIREILLDLQYYERTKKYTDAVVAYKSGSRYEEVINLMQRHKKEIDEKIFHSIT</sequence>
<name>A0A9N9ART3_9GLOM</name>
<organism evidence="1 2">
    <name type="scientific">Funneliformis caledonium</name>
    <dbReference type="NCBI Taxonomy" id="1117310"/>
    <lineage>
        <taxon>Eukaryota</taxon>
        <taxon>Fungi</taxon>
        <taxon>Fungi incertae sedis</taxon>
        <taxon>Mucoromycota</taxon>
        <taxon>Glomeromycotina</taxon>
        <taxon>Glomeromycetes</taxon>
        <taxon>Glomerales</taxon>
        <taxon>Glomeraceae</taxon>
        <taxon>Funneliformis</taxon>
    </lineage>
</organism>
<dbReference type="Proteomes" id="UP000789570">
    <property type="component" value="Unassembled WGS sequence"/>
</dbReference>
<feature type="non-terminal residue" evidence="1">
    <location>
        <position position="85"/>
    </location>
</feature>
<evidence type="ECO:0000313" key="1">
    <source>
        <dbReference type="EMBL" id="CAG8540763.1"/>
    </source>
</evidence>
<dbReference type="OrthoDB" id="3156807at2759"/>
<comment type="caution">
    <text evidence="1">The sequence shown here is derived from an EMBL/GenBank/DDBJ whole genome shotgun (WGS) entry which is preliminary data.</text>
</comment>